<evidence type="ECO:0000313" key="2">
    <source>
        <dbReference type="Proteomes" id="UP001596087"/>
    </source>
</evidence>
<keyword evidence="2" id="KW-1185">Reference proteome</keyword>
<dbReference type="RefSeq" id="WP_378585897.1">
    <property type="nucleotide sequence ID" value="NZ_JBHSKD010000002.1"/>
</dbReference>
<dbReference type="Proteomes" id="UP001596087">
    <property type="component" value="Unassembled WGS sequence"/>
</dbReference>
<accession>A0ABW0BE94</accession>
<dbReference type="EMBL" id="JBHSKD010000002">
    <property type="protein sequence ID" value="MFC5175322.1"/>
    <property type="molecule type" value="Genomic_DNA"/>
</dbReference>
<reference evidence="2" key="1">
    <citation type="journal article" date="2019" name="Int. J. Syst. Evol. Microbiol.">
        <title>The Global Catalogue of Microorganisms (GCM) 10K type strain sequencing project: providing services to taxonomists for standard genome sequencing and annotation.</title>
        <authorList>
            <consortium name="The Broad Institute Genomics Platform"/>
            <consortium name="The Broad Institute Genome Sequencing Center for Infectious Disease"/>
            <person name="Wu L."/>
            <person name="Ma J."/>
        </authorList>
    </citation>
    <scope>NUCLEOTIDE SEQUENCE [LARGE SCALE GENOMIC DNA]</scope>
    <source>
        <strain evidence="2">DFY41</strain>
    </source>
</reference>
<evidence type="ECO:0000313" key="1">
    <source>
        <dbReference type="EMBL" id="MFC5175322.1"/>
    </source>
</evidence>
<gene>
    <name evidence="1" type="ORF">ACFPGP_01480</name>
</gene>
<comment type="caution">
    <text evidence="1">The sequence shown here is derived from an EMBL/GenBank/DDBJ whole genome shotgun (WGS) entry which is preliminary data.</text>
</comment>
<proteinExistence type="predicted"/>
<organism evidence="1 2">
    <name type="scientific">Nocardioides taihuensis</name>
    <dbReference type="NCBI Taxonomy" id="1835606"/>
    <lineage>
        <taxon>Bacteria</taxon>
        <taxon>Bacillati</taxon>
        <taxon>Actinomycetota</taxon>
        <taxon>Actinomycetes</taxon>
        <taxon>Propionibacteriales</taxon>
        <taxon>Nocardioidaceae</taxon>
        <taxon>Nocardioides</taxon>
    </lineage>
</organism>
<name>A0ABW0BE94_9ACTN</name>
<protein>
    <submittedName>
        <fullName evidence="1">Uncharacterized protein</fullName>
    </submittedName>
</protein>
<sequence>MSETPGRVEALLVLRLWTEQDGQLRVRISATRDVGGRDVVTSYAATRAEVLATVGAWLDSLVTPR</sequence>